<keyword evidence="9" id="KW-0249">Electron transport</keyword>
<evidence type="ECO:0000313" key="10">
    <source>
        <dbReference type="EMBL" id="AIW82478.1"/>
    </source>
</evidence>
<evidence type="ECO:0000256" key="9">
    <source>
        <dbReference type="RuleBase" id="RU003640"/>
    </source>
</evidence>
<evidence type="ECO:0000256" key="4">
    <source>
        <dbReference type="ARBA" id="ARBA00022448"/>
    </source>
</evidence>
<dbReference type="Pfam" id="PF00507">
    <property type="entry name" value="Oxidored_q4"/>
    <property type="match status" value="1"/>
</dbReference>
<comment type="catalytic activity">
    <reaction evidence="8 9">
        <text>a ubiquinone + NADH + 5 H(+)(in) = a ubiquinol + NAD(+) + 4 H(+)(out)</text>
        <dbReference type="Rhea" id="RHEA:29091"/>
        <dbReference type="Rhea" id="RHEA-COMP:9565"/>
        <dbReference type="Rhea" id="RHEA-COMP:9566"/>
        <dbReference type="ChEBI" id="CHEBI:15378"/>
        <dbReference type="ChEBI" id="CHEBI:16389"/>
        <dbReference type="ChEBI" id="CHEBI:17976"/>
        <dbReference type="ChEBI" id="CHEBI:57540"/>
        <dbReference type="ChEBI" id="CHEBI:57945"/>
        <dbReference type="EC" id="7.1.1.2"/>
    </reaction>
</comment>
<evidence type="ECO:0000256" key="1">
    <source>
        <dbReference type="ARBA" id="ARBA00004370"/>
    </source>
</evidence>
<feature type="transmembrane region" description="Helical" evidence="9">
    <location>
        <begin position="57"/>
        <end position="77"/>
    </location>
</feature>
<name>A0A0E3EKS7_9HYME</name>
<keyword evidence="4 9" id="KW-0813">Transport</keyword>
<dbReference type="AlphaFoldDB" id="A0A0E3EKS7"/>
<comment type="similarity">
    <text evidence="2 9">Belongs to the complex I subunit 3 family.</text>
</comment>
<evidence type="ECO:0000256" key="7">
    <source>
        <dbReference type="ARBA" id="ARBA00023136"/>
    </source>
</evidence>
<dbReference type="GO" id="GO:0008137">
    <property type="term" value="F:NADH dehydrogenase (ubiquinone) activity"/>
    <property type="evidence" value="ECO:0007669"/>
    <property type="project" value="UniProtKB-UniRule"/>
</dbReference>
<organism evidence="10">
    <name type="scientific">Pelecinus polyturator</name>
    <dbReference type="NCBI Taxonomy" id="44352"/>
    <lineage>
        <taxon>Eukaryota</taxon>
        <taxon>Metazoa</taxon>
        <taxon>Ecdysozoa</taxon>
        <taxon>Arthropoda</taxon>
        <taxon>Hexapoda</taxon>
        <taxon>Insecta</taxon>
        <taxon>Pterygota</taxon>
        <taxon>Neoptera</taxon>
        <taxon>Endopterygota</taxon>
        <taxon>Hymenoptera</taxon>
        <taxon>Apocrita</taxon>
        <taxon>Proctotrupomorpha</taxon>
        <taxon>Proctotrupoidea</taxon>
        <taxon>Pelecinidae</taxon>
        <taxon>Pelecinus</taxon>
    </lineage>
</organism>
<evidence type="ECO:0000256" key="3">
    <source>
        <dbReference type="ARBA" id="ARBA00021007"/>
    </source>
</evidence>
<keyword evidence="5 9" id="KW-0812">Transmembrane</keyword>
<dbReference type="InterPro" id="IPR000440">
    <property type="entry name" value="NADH_UbQ/plastoQ_OxRdtase_su3"/>
</dbReference>
<evidence type="ECO:0000256" key="6">
    <source>
        <dbReference type="ARBA" id="ARBA00022989"/>
    </source>
</evidence>
<dbReference type="Gene3D" id="1.20.58.1610">
    <property type="entry name" value="NADH:ubiquinone/plastoquinone oxidoreductase, chain 3"/>
    <property type="match status" value="1"/>
</dbReference>
<keyword evidence="9" id="KW-0520">NAD</keyword>
<reference evidence="10" key="1">
    <citation type="journal article" date="2015" name="Mol. Phylogenet. Evol.">
        <title>Higher-level phylogeny of the Hymenoptera inferred from mitochondrial genomes.</title>
        <authorList>
            <person name="Mao M."/>
            <person name="Gibson T."/>
            <person name="Dowton M."/>
        </authorList>
    </citation>
    <scope>NUCLEOTIDE SEQUENCE</scope>
</reference>
<keyword evidence="6 9" id="KW-1133">Transmembrane helix</keyword>
<dbReference type="GeneID" id="24146057"/>
<dbReference type="EMBL" id="KM104167">
    <property type="protein sequence ID" value="AIW82478.1"/>
    <property type="molecule type" value="Genomic_DNA"/>
</dbReference>
<comment type="subcellular location">
    <subcellularLocation>
        <location evidence="1">Membrane</location>
    </subcellularLocation>
    <subcellularLocation>
        <location evidence="9">Mitochondrion membrane</location>
        <topology evidence="9">Multi-pass membrane protein</topology>
    </subcellularLocation>
</comment>
<dbReference type="PANTHER" id="PTHR11058:SF9">
    <property type="entry name" value="NADH-UBIQUINONE OXIDOREDUCTASE CHAIN 3"/>
    <property type="match status" value="1"/>
</dbReference>
<evidence type="ECO:0000256" key="5">
    <source>
        <dbReference type="ARBA" id="ARBA00022692"/>
    </source>
</evidence>
<dbReference type="GO" id="GO:0030964">
    <property type="term" value="C:NADH dehydrogenase complex"/>
    <property type="evidence" value="ECO:0007669"/>
    <property type="project" value="TreeGrafter"/>
</dbReference>
<dbReference type="EC" id="7.1.1.2" evidence="9"/>
<comment type="function">
    <text evidence="9">Core subunit of the mitochondrial membrane respiratory chain NADH dehydrogenase (Complex I) which catalyzes electron transfer from NADH through the respiratory chain, using ubiquinone as an electron acceptor. Essential for the catalytic activity of complex I.</text>
</comment>
<feature type="transmembrane region" description="Helical" evidence="9">
    <location>
        <begin position="89"/>
        <end position="109"/>
    </location>
</feature>
<dbReference type="InterPro" id="IPR038430">
    <property type="entry name" value="NDAH_ubi_oxred_su3_sf"/>
</dbReference>
<keyword evidence="9" id="KW-0679">Respiratory chain</keyword>
<dbReference type="PANTHER" id="PTHR11058">
    <property type="entry name" value="NADH-UBIQUINONE OXIDOREDUCTASE CHAIN 3"/>
    <property type="match status" value="1"/>
</dbReference>
<proteinExistence type="inferred from homology"/>
<protein>
    <recommendedName>
        <fullName evidence="3 9">NADH-ubiquinone oxidoreductase chain 3</fullName>
        <ecNumber evidence="9">7.1.1.2</ecNumber>
    </recommendedName>
</protein>
<keyword evidence="7 9" id="KW-0472">Membrane</keyword>
<dbReference type="RefSeq" id="YP_009131553.1">
    <property type="nucleotide sequence ID" value="NC_026865.1"/>
</dbReference>
<keyword evidence="9 10" id="KW-0496">Mitochondrion</keyword>
<feature type="transmembrane region" description="Helical" evidence="9">
    <location>
        <begin position="6"/>
        <end position="25"/>
    </location>
</feature>
<keyword evidence="9" id="KW-0830">Ubiquinone</keyword>
<evidence type="ECO:0000256" key="2">
    <source>
        <dbReference type="ARBA" id="ARBA00008472"/>
    </source>
</evidence>
<dbReference type="GO" id="GO:0031966">
    <property type="term" value="C:mitochondrial membrane"/>
    <property type="evidence" value="ECO:0007669"/>
    <property type="project" value="UniProtKB-SubCell"/>
</dbReference>
<evidence type="ECO:0000256" key="8">
    <source>
        <dbReference type="ARBA" id="ARBA00049551"/>
    </source>
</evidence>
<keyword evidence="9" id="KW-1278">Translocase</keyword>
<accession>A0A0E3EKS7</accession>
<dbReference type="CTD" id="4537"/>
<gene>
    <name evidence="10" type="primary">ND3</name>
</gene>
<geneLocation type="mitochondrion" evidence="10"/>
<sequence>MIFLSLILIIILLISLTLYIINLIFSKKILFNKNKITPFECGFSPISSSRLPFSLQFYFISLLFLIFDVETILLIPIIKNFQIYKLYYWIFNTLFFMFILLVGLLIEIYENTLKWLK</sequence>